<name>A0A9D4LTY8_DREPO</name>
<organism evidence="3 4">
    <name type="scientific">Dreissena polymorpha</name>
    <name type="common">Zebra mussel</name>
    <name type="synonym">Mytilus polymorpha</name>
    <dbReference type="NCBI Taxonomy" id="45954"/>
    <lineage>
        <taxon>Eukaryota</taxon>
        <taxon>Metazoa</taxon>
        <taxon>Spiralia</taxon>
        <taxon>Lophotrochozoa</taxon>
        <taxon>Mollusca</taxon>
        <taxon>Bivalvia</taxon>
        <taxon>Autobranchia</taxon>
        <taxon>Heteroconchia</taxon>
        <taxon>Euheterodonta</taxon>
        <taxon>Imparidentia</taxon>
        <taxon>Neoheterodontei</taxon>
        <taxon>Myida</taxon>
        <taxon>Dreissenoidea</taxon>
        <taxon>Dreissenidae</taxon>
        <taxon>Dreissena</taxon>
    </lineage>
</organism>
<dbReference type="AlphaFoldDB" id="A0A9D4LTY8"/>
<reference evidence="3" key="1">
    <citation type="journal article" date="2019" name="bioRxiv">
        <title>The Genome of the Zebra Mussel, Dreissena polymorpha: A Resource for Invasive Species Research.</title>
        <authorList>
            <person name="McCartney M.A."/>
            <person name="Auch B."/>
            <person name="Kono T."/>
            <person name="Mallez S."/>
            <person name="Zhang Y."/>
            <person name="Obille A."/>
            <person name="Becker A."/>
            <person name="Abrahante J.E."/>
            <person name="Garbe J."/>
            <person name="Badalamenti J.P."/>
            <person name="Herman A."/>
            <person name="Mangelson H."/>
            <person name="Liachko I."/>
            <person name="Sullivan S."/>
            <person name="Sone E.D."/>
            <person name="Koren S."/>
            <person name="Silverstein K.A.T."/>
            <person name="Beckman K.B."/>
            <person name="Gohl D.M."/>
        </authorList>
    </citation>
    <scope>NUCLEOTIDE SEQUENCE</scope>
    <source>
        <strain evidence="3">Duluth1</strain>
        <tissue evidence="3">Whole animal</tissue>
    </source>
</reference>
<evidence type="ECO:0000313" key="3">
    <source>
        <dbReference type="EMBL" id="KAH3863742.1"/>
    </source>
</evidence>
<reference evidence="3" key="2">
    <citation type="submission" date="2020-11" db="EMBL/GenBank/DDBJ databases">
        <authorList>
            <person name="McCartney M.A."/>
            <person name="Auch B."/>
            <person name="Kono T."/>
            <person name="Mallez S."/>
            <person name="Becker A."/>
            <person name="Gohl D.M."/>
            <person name="Silverstein K.A.T."/>
            <person name="Koren S."/>
            <person name="Bechman K.B."/>
            <person name="Herman A."/>
            <person name="Abrahante J.E."/>
            <person name="Garbe J."/>
        </authorList>
    </citation>
    <scope>NUCLEOTIDE SEQUENCE</scope>
    <source>
        <strain evidence="3">Duluth1</strain>
        <tissue evidence="3">Whole animal</tissue>
    </source>
</reference>
<gene>
    <name evidence="3" type="ORF">DPMN_026741</name>
</gene>
<comment type="caution">
    <text evidence="3">The sequence shown here is derived from an EMBL/GenBank/DDBJ whole genome shotgun (WGS) entry which is preliminary data.</text>
</comment>
<accession>A0A9D4LTY8</accession>
<keyword evidence="1" id="KW-0175">Coiled coil</keyword>
<dbReference type="EMBL" id="JAIWYP010000002">
    <property type="protein sequence ID" value="KAH3863742.1"/>
    <property type="molecule type" value="Genomic_DNA"/>
</dbReference>
<feature type="region of interest" description="Disordered" evidence="2">
    <location>
        <begin position="1"/>
        <end position="36"/>
    </location>
</feature>
<keyword evidence="4" id="KW-1185">Reference proteome</keyword>
<feature type="compositionally biased region" description="Polar residues" evidence="2">
    <location>
        <begin position="1"/>
        <end position="26"/>
    </location>
</feature>
<evidence type="ECO:0000256" key="2">
    <source>
        <dbReference type="SAM" id="MobiDB-lite"/>
    </source>
</evidence>
<dbReference type="Proteomes" id="UP000828390">
    <property type="component" value="Unassembled WGS sequence"/>
</dbReference>
<evidence type="ECO:0000256" key="1">
    <source>
        <dbReference type="SAM" id="Coils"/>
    </source>
</evidence>
<protein>
    <submittedName>
        <fullName evidence="3">Uncharacterized protein</fullName>
    </submittedName>
</protein>
<sequence length="169" mass="19343">MVNSSAHIQVQSSNISSSTDTDFQNPTSSTRSSTSPGELLIKFHFNSYRKRSTSAKKRRTALSAARSEVKALKENYGNMQKEAWKYKKRFQRMNQENNIDNSISSKTNERKENMTPKSKAHRDIREAGLTPRSMPKSIVRKLVMGNAVCAEIQEVVEKYPQQSKRRMII</sequence>
<feature type="coiled-coil region" evidence="1">
    <location>
        <begin position="62"/>
        <end position="89"/>
    </location>
</feature>
<proteinExistence type="predicted"/>
<feature type="region of interest" description="Disordered" evidence="2">
    <location>
        <begin position="97"/>
        <end position="122"/>
    </location>
</feature>
<evidence type="ECO:0000313" key="4">
    <source>
        <dbReference type="Proteomes" id="UP000828390"/>
    </source>
</evidence>
<feature type="compositionally biased region" description="Polar residues" evidence="2">
    <location>
        <begin position="97"/>
        <end position="106"/>
    </location>
</feature>